<reference evidence="1 2" key="1">
    <citation type="submission" date="2019-05" db="EMBL/GenBank/DDBJ databases">
        <title>Another draft genome of Portunus trituberculatus and its Hox gene families provides insights of decapod evolution.</title>
        <authorList>
            <person name="Jeong J.-H."/>
            <person name="Song I."/>
            <person name="Kim S."/>
            <person name="Choi T."/>
            <person name="Kim D."/>
            <person name="Ryu S."/>
            <person name="Kim W."/>
        </authorList>
    </citation>
    <scope>NUCLEOTIDE SEQUENCE [LARGE SCALE GENOMIC DNA]</scope>
    <source>
        <tissue evidence="1">Muscle</tissue>
    </source>
</reference>
<evidence type="ECO:0000313" key="2">
    <source>
        <dbReference type="Proteomes" id="UP000324222"/>
    </source>
</evidence>
<dbReference type="AlphaFoldDB" id="A0A5B7D625"/>
<comment type="caution">
    <text evidence="1">The sequence shown here is derived from an EMBL/GenBank/DDBJ whole genome shotgun (WGS) entry which is preliminary data.</text>
</comment>
<protein>
    <submittedName>
        <fullName evidence="1">Uncharacterized protein</fullName>
    </submittedName>
</protein>
<evidence type="ECO:0000313" key="1">
    <source>
        <dbReference type="EMBL" id="MPC16707.1"/>
    </source>
</evidence>
<name>A0A5B7D625_PORTR</name>
<proteinExistence type="predicted"/>
<keyword evidence="2" id="KW-1185">Reference proteome</keyword>
<sequence>MSLMSVLTSGTSDGNECGNDCSERLKVSAVSALSSNLAQCEGDSPSESVGAKFLSSGNDGTSSVAQGLHELRSRCFVKQYWCLLVCIFGRRVLVPSQRLTVREQPLSGKFDSDDTETQPH</sequence>
<dbReference type="Proteomes" id="UP000324222">
    <property type="component" value="Unassembled WGS sequence"/>
</dbReference>
<organism evidence="1 2">
    <name type="scientific">Portunus trituberculatus</name>
    <name type="common">Swimming crab</name>
    <name type="synonym">Neptunus trituberculatus</name>
    <dbReference type="NCBI Taxonomy" id="210409"/>
    <lineage>
        <taxon>Eukaryota</taxon>
        <taxon>Metazoa</taxon>
        <taxon>Ecdysozoa</taxon>
        <taxon>Arthropoda</taxon>
        <taxon>Crustacea</taxon>
        <taxon>Multicrustacea</taxon>
        <taxon>Malacostraca</taxon>
        <taxon>Eumalacostraca</taxon>
        <taxon>Eucarida</taxon>
        <taxon>Decapoda</taxon>
        <taxon>Pleocyemata</taxon>
        <taxon>Brachyura</taxon>
        <taxon>Eubrachyura</taxon>
        <taxon>Portunoidea</taxon>
        <taxon>Portunidae</taxon>
        <taxon>Portuninae</taxon>
        <taxon>Portunus</taxon>
    </lineage>
</organism>
<dbReference type="EMBL" id="VSRR010000528">
    <property type="protein sequence ID" value="MPC16707.1"/>
    <property type="molecule type" value="Genomic_DNA"/>
</dbReference>
<gene>
    <name evidence="1" type="ORF">E2C01_009538</name>
</gene>
<accession>A0A5B7D625</accession>